<evidence type="ECO:0000313" key="2">
    <source>
        <dbReference type="Proteomes" id="UP000828941"/>
    </source>
</evidence>
<evidence type="ECO:0000313" key="1">
    <source>
        <dbReference type="EMBL" id="KAI4343404.1"/>
    </source>
</evidence>
<accession>A0ACB9P6B4</accession>
<keyword evidence="2" id="KW-1185">Reference proteome</keyword>
<protein>
    <submittedName>
        <fullName evidence="1">Uncharacterized protein</fullName>
    </submittedName>
</protein>
<reference evidence="1 2" key="1">
    <citation type="journal article" date="2022" name="DNA Res.">
        <title>Chromosomal-level genome assembly of the orchid tree Bauhinia variegata (Leguminosae; Cercidoideae) supports the allotetraploid origin hypothesis of Bauhinia.</title>
        <authorList>
            <person name="Zhong Y."/>
            <person name="Chen Y."/>
            <person name="Zheng D."/>
            <person name="Pang J."/>
            <person name="Liu Y."/>
            <person name="Luo S."/>
            <person name="Meng S."/>
            <person name="Qian L."/>
            <person name="Wei D."/>
            <person name="Dai S."/>
            <person name="Zhou R."/>
        </authorList>
    </citation>
    <scope>NUCLEOTIDE SEQUENCE [LARGE SCALE GENOMIC DNA]</scope>
    <source>
        <strain evidence="1">BV-YZ2020</strain>
    </source>
</reference>
<name>A0ACB9P6B4_BAUVA</name>
<dbReference type="EMBL" id="CM039430">
    <property type="protein sequence ID" value="KAI4343404.1"/>
    <property type="molecule type" value="Genomic_DNA"/>
</dbReference>
<organism evidence="1 2">
    <name type="scientific">Bauhinia variegata</name>
    <name type="common">Purple orchid tree</name>
    <name type="synonym">Phanera variegata</name>
    <dbReference type="NCBI Taxonomy" id="167791"/>
    <lineage>
        <taxon>Eukaryota</taxon>
        <taxon>Viridiplantae</taxon>
        <taxon>Streptophyta</taxon>
        <taxon>Embryophyta</taxon>
        <taxon>Tracheophyta</taxon>
        <taxon>Spermatophyta</taxon>
        <taxon>Magnoliopsida</taxon>
        <taxon>eudicotyledons</taxon>
        <taxon>Gunneridae</taxon>
        <taxon>Pentapetalae</taxon>
        <taxon>rosids</taxon>
        <taxon>fabids</taxon>
        <taxon>Fabales</taxon>
        <taxon>Fabaceae</taxon>
        <taxon>Cercidoideae</taxon>
        <taxon>Cercideae</taxon>
        <taxon>Bauhiniinae</taxon>
        <taxon>Bauhinia</taxon>
    </lineage>
</organism>
<proteinExistence type="predicted"/>
<sequence>MEQTRKPELINLAIQKLIEDERSKKITSGKFLDNNDDDAEYQLLLSRLLSELEMLKGDELLKQSEASCPQEVVTSAIHEIKSDIMDVDGCRERESGTDEIVKELKKVKRQNFVTHCLLSAMIVLTLAWQLSEVSLIMKVKNGFSHPFRTFGSMLSGILKGPDPNGHQEDKKEHQLEPPILPFLPSNTEQS</sequence>
<comment type="caution">
    <text evidence="1">The sequence shown here is derived from an EMBL/GenBank/DDBJ whole genome shotgun (WGS) entry which is preliminary data.</text>
</comment>
<dbReference type="Proteomes" id="UP000828941">
    <property type="component" value="Chromosome 5"/>
</dbReference>
<gene>
    <name evidence="1" type="ORF">L6164_010756</name>
</gene>